<evidence type="ECO:0000313" key="2">
    <source>
        <dbReference type="Proteomes" id="UP001164250"/>
    </source>
</evidence>
<dbReference type="EMBL" id="CM047903">
    <property type="protein sequence ID" value="KAJ0092821.1"/>
    <property type="molecule type" value="Genomic_DNA"/>
</dbReference>
<accession>A0ACC1B1Q7</accession>
<sequence length="133" mass="14552">MHRRSLSTPVAVIESPKLAFLPVKENPLLSFFLVKEKENPLPLLAFGDSPISIDGDNTKHVPFHGSPNHNLTTLADSSYPGSYSPSAFSESHQETDFGLQGLTKALSEGNLEGLIAYNSEEFQNSTYPEEVFA</sequence>
<comment type="caution">
    <text evidence="1">The sequence shown here is derived from an EMBL/GenBank/DDBJ whole genome shotgun (WGS) entry which is preliminary data.</text>
</comment>
<keyword evidence="2" id="KW-1185">Reference proteome</keyword>
<proteinExistence type="predicted"/>
<reference evidence="2" key="1">
    <citation type="journal article" date="2023" name="G3 (Bethesda)">
        <title>Genome assembly and association tests identify interacting loci associated with vigor, precocity, and sex in interspecific pistachio rootstocks.</title>
        <authorList>
            <person name="Palmer W."/>
            <person name="Jacygrad E."/>
            <person name="Sagayaradj S."/>
            <person name="Cavanaugh K."/>
            <person name="Han R."/>
            <person name="Bertier L."/>
            <person name="Beede B."/>
            <person name="Kafkas S."/>
            <person name="Golino D."/>
            <person name="Preece J."/>
            <person name="Michelmore R."/>
        </authorList>
    </citation>
    <scope>NUCLEOTIDE SEQUENCE [LARGE SCALE GENOMIC DNA]</scope>
</reference>
<dbReference type="Proteomes" id="UP001164250">
    <property type="component" value="Chromosome 7"/>
</dbReference>
<name>A0ACC1B1Q7_9ROSI</name>
<protein>
    <submittedName>
        <fullName evidence="1">Uncharacterized protein</fullName>
    </submittedName>
</protein>
<organism evidence="1 2">
    <name type="scientific">Pistacia atlantica</name>
    <dbReference type="NCBI Taxonomy" id="434234"/>
    <lineage>
        <taxon>Eukaryota</taxon>
        <taxon>Viridiplantae</taxon>
        <taxon>Streptophyta</taxon>
        <taxon>Embryophyta</taxon>
        <taxon>Tracheophyta</taxon>
        <taxon>Spermatophyta</taxon>
        <taxon>Magnoliopsida</taxon>
        <taxon>eudicotyledons</taxon>
        <taxon>Gunneridae</taxon>
        <taxon>Pentapetalae</taxon>
        <taxon>rosids</taxon>
        <taxon>malvids</taxon>
        <taxon>Sapindales</taxon>
        <taxon>Anacardiaceae</taxon>
        <taxon>Pistacia</taxon>
    </lineage>
</organism>
<gene>
    <name evidence="1" type="ORF">Patl1_25708</name>
</gene>
<evidence type="ECO:0000313" key="1">
    <source>
        <dbReference type="EMBL" id="KAJ0092821.1"/>
    </source>
</evidence>